<reference evidence="3" key="1">
    <citation type="journal article" date="2011" name="PLoS Genet.">
        <title>Genomic analysis of the necrotrophic fungal pathogens Sclerotinia sclerotiorum and Botrytis cinerea.</title>
        <authorList>
            <person name="Amselem J."/>
            <person name="Cuomo C.A."/>
            <person name="van Kan J.A."/>
            <person name="Viaud M."/>
            <person name="Benito E.P."/>
            <person name="Couloux A."/>
            <person name="Coutinho P.M."/>
            <person name="de Vries R.P."/>
            <person name="Dyer P.S."/>
            <person name="Fillinger S."/>
            <person name="Fournier E."/>
            <person name="Gout L."/>
            <person name="Hahn M."/>
            <person name="Kohn L."/>
            <person name="Lapalu N."/>
            <person name="Plummer K.M."/>
            <person name="Pradier J.M."/>
            <person name="Quevillon E."/>
            <person name="Sharon A."/>
            <person name="Simon A."/>
            <person name="ten Have A."/>
            <person name="Tudzynski B."/>
            <person name="Tudzynski P."/>
            <person name="Wincker P."/>
            <person name="Andrew M."/>
            <person name="Anthouard V."/>
            <person name="Beever R.E."/>
            <person name="Beffa R."/>
            <person name="Benoit I."/>
            <person name="Bouzid O."/>
            <person name="Brault B."/>
            <person name="Chen Z."/>
            <person name="Choquer M."/>
            <person name="Collemare J."/>
            <person name="Cotton P."/>
            <person name="Danchin E.G."/>
            <person name="Da Silva C."/>
            <person name="Gautier A."/>
            <person name="Giraud C."/>
            <person name="Giraud T."/>
            <person name="Gonzalez C."/>
            <person name="Grossetete S."/>
            <person name="Guldener U."/>
            <person name="Henrissat B."/>
            <person name="Howlett B.J."/>
            <person name="Kodira C."/>
            <person name="Kretschmer M."/>
            <person name="Lappartient A."/>
            <person name="Leroch M."/>
            <person name="Levis C."/>
            <person name="Mauceli E."/>
            <person name="Neuveglise C."/>
            <person name="Oeser B."/>
            <person name="Pearson M."/>
            <person name="Poulain J."/>
            <person name="Poussereau N."/>
            <person name="Quesneville H."/>
            <person name="Rascle C."/>
            <person name="Schumacher J."/>
            <person name="Segurens B."/>
            <person name="Sexton A."/>
            <person name="Silva E."/>
            <person name="Sirven C."/>
            <person name="Soanes D.M."/>
            <person name="Talbot N.J."/>
            <person name="Templeton M."/>
            <person name="Yandava C."/>
            <person name="Yarden O."/>
            <person name="Zeng Q."/>
            <person name="Rollins J.A."/>
            <person name="Lebrun M.H."/>
            <person name="Dickman M."/>
        </authorList>
    </citation>
    <scope>NUCLEOTIDE SEQUENCE [LARGE SCALE GENOMIC DNA]</scope>
    <source>
        <strain evidence="3">T4</strain>
    </source>
</reference>
<evidence type="ECO:0000313" key="2">
    <source>
        <dbReference type="EMBL" id="CCD51665.1"/>
    </source>
</evidence>
<accession>G2YIX8</accession>
<protein>
    <submittedName>
        <fullName evidence="2">Uncharacterized protein</fullName>
    </submittedName>
</protein>
<name>G2YIX8_BOTF4</name>
<feature type="region of interest" description="Disordered" evidence="1">
    <location>
        <begin position="1"/>
        <end position="28"/>
    </location>
</feature>
<dbReference type="HOGENOM" id="CLU_2359463_0_0_1"/>
<proteinExistence type="predicted"/>
<organism evidence="2 3">
    <name type="scientific">Botryotinia fuckeliana (strain T4)</name>
    <name type="common">Noble rot fungus</name>
    <name type="synonym">Botrytis cinerea</name>
    <dbReference type="NCBI Taxonomy" id="999810"/>
    <lineage>
        <taxon>Eukaryota</taxon>
        <taxon>Fungi</taxon>
        <taxon>Dikarya</taxon>
        <taxon>Ascomycota</taxon>
        <taxon>Pezizomycotina</taxon>
        <taxon>Leotiomycetes</taxon>
        <taxon>Helotiales</taxon>
        <taxon>Sclerotiniaceae</taxon>
        <taxon>Botrytis</taxon>
    </lineage>
</organism>
<sequence length="96" mass="11030">MVAIPEILSPKDTVTSEDQRVGFRSSPSNFWNETRHTSELHKREPKVVIPDMDTGFEPSCYPMVQLAMSALRKWCQRLPLALSQEQDTRQLSNLLN</sequence>
<dbReference type="AlphaFoldDB" id="G2YIX8"/>
<dbReference type="EMBL" id="FQ790337">
    <property type="protein sequence ID" value="CCD51665.1"/>
    <property type="molecule type" value="Genomic_DNA"/>
</dbReference>
<dbReference type="InParanoid" id="G2YIX8"/>
<dbReference type="Proteomes" id="UP000008177">
    <property type="component" value="Unplaced contigs"/>
</dbReference>
<gene>
    <name evidence="2" type="ORF">BofuT4_uP019710.1</name>
</gene>
<evidence type="ECO:0000313" key="3">
    <source>
        <dbReference type="Proteomes" id="UP000008177"/>
    </source>
</evidence>
<evidence type="ECO:0000256" key="1">
    <source>
        <dbReference type="SAM" id="MobiDB-lite"/>
    </source>
</evidence>